<keyword evidence="3" id="KW-1185">Reference proteome</keyword>
<dbReference type="SUPFAM" id="SSF103473">
    <property type="entry name" value="MFS general substrate transporter"/>
    <property type="match status" value="1"/>
</dbReference>
<dbReference type="InterPro" id="IPR043745">
    <property type="entry name" value="DUF5690"/>
</dbReference>
<evidence type="ECO:0000313" key="2">
    <source>
        <dbReference type="EMBL" id="RNL87150.1"/>
    </source>
</evidence>
<feature type="transmembrane region" description="Helical" evidence="1">
    <location>
        <begin position="351"/>
        <end position="374"/>
    </location>
</feature>
<name>A0A3N0EGX8_SINP1</name>
<feature type="transmembrane region" description="Helical" evidence="1">
    <location>
        <begin position="219"/>
        <end position="237"/>
    </location>
</feature>
<dbReference type="EMBL" id="RJTM01000073">
    <property type="protein sequence ID" value="RNL87150.1"/>
    <property type="molecule type" value="Genomic_DNA"/>
</dbReference>
<feature type="transmembrane region" description="Helical" evidence="1">
    <location>
        <begin position="105"/>
        <end position="126"/>
    </location>
</feature>
<feature type="transmembrane region" description="Helical" evidence="1">
    <location>
        <begin position="138"/>
        <end position="161"/>
    </location>
</feature>
<dbReference type="Proteomes" id="UP000267469">
    <property type="component" value="Unassembled WGS sequence"/>
</dbReference>
<proteinExistence type="predicted"/>
<keyword evidence="1" id="KW-0812">Transmembrane</keyword>
<evidence type="ECO:0008006" key="4">
    <source>
        <dbReference type="Google" id="ProtNLM"/>
    </source>
</evidence>
<feature type="transmembrane region" description="Helical" evidence="1">
    <location>
        <begin position="167"/>
        <end position="187"/>
    </location>
</feature>
<dbReference type="OrthoDB" id="182994at2"/>
<dbReference type="AlphaFoldDB" id="A0A3N0EGX8"/>
<comment type="caution">
    <text evidence="2">The sequence shown here is derived from an EMBL/GenBank/DDBJ whole genome shotgun (WGS) entry which is preliminary data.</text>
</comment>
<gene>
    <name evidence="2" type="ORF">ED312_10845</name>
</gene>
<feature type="transmembrane region" description="Helical" evidence="1">
    <location>
        <begin position="49"/>
        <end position="67"/>
    </location>
</feature>
<feature type="transmembrane region" description="Helical" evidence="1">
    <location>
        <begin position="317"/>
        <end position="339"/>
    </location>
</feature>
<feature type="transmembrane region" description="Helical" evidence="1">
    <location>
        <begin position="257"/>
        <end position="281"/>
    </location>
</feature>
<feature type="transmembrane region" description="Helical" evidence="1">
    <location>
        <begin position="293"/>
        <end position="311"/>
    </location>
</feature>
<sequence length="431" mass="48969">MLFKKSDTRFLTYAIIAAFGTYFCMYAFRKPFTVATYEGEHFWGVDYKIALIIAQVLGYMLSKFLGIRLISELKNTRRALYILTLIGLAEISLIIFAVVPAPYNIVFMFFNGLPLGLIWGIVFSYLEGRRLTEFLGLALCSSFIVSSGVVKSIGLSVMLWFGVGEFWMPAVTGAIFLLPLLFFTRLLEKIPGPTSGDIRLRNERIPMTRADRKQVLRMFWFPLVVLVFFYTFLTAFRDFRDNFSRELWDALGFQGDASVYTLAELPVAFLVLGILSLMGLVRDNFKAFTGYHYLLLTGVTAIGLGTFLFQLKILGPWLWMVVVGFGLYLAYVPFNCIFFDRMVAAFRTRGNAGYLIYIADSFGYLGSILVLLYKNFGQASISWMSFFIYGSYGIAVLGGMAVLSSLAYFKYRQKQTKDIHLHNLHLHGKEV</sequence>
<organism evidence="2 3">
    <name type="scientific">Sinomicrobium pectinilyticum</name>
    <dbReference type="NCBI Taxonomy" id="1084421"/>
    <lineage>
        <taxon>Bacteria</taxon>
        <taxon>Pseudomonadati</taxon>
        <taxon>Bacteroidota</taxon>
        <taxon>Flavobacteriia</taxon>
        <taxon>Flavobacteriales</taxon>
        <taxon>Flavobacteriaceae</taxon>
        <taxon>Sinomicrobium</taxon>
    </lineage>
</organism>
<reference evidence="2 3" key="1">
    <citation type="submission" date="2018-10" db="EMBL/GenBank/DDBJ databases">
        <title>Sinomicrobium pectinilyticum sp. nov., a pectinase-producing bacterium isolated from alkaline and saline soil, and emended description of the genus Sinomicrobium.</title>
        <authorList>
            <person name="Cheng B."/>
            <person name="Li C."/>
            <person name="Lai Q."/>
            <person name="Du M."/>
            <person name="Shao Z."/>
            <person name="Xu P."/>
            <person name="Yang C."/>
        </authorList>
    </citation>
    <scope>NUCLEOTIDE SEQUENCE [LARGE SCALE GENOMIC DNA]</scope>
    <source>
        <strain evidence="2 3">5DNS001</strain>
    </source>
</reference>
<feature type="transmembrane region" description="Helical" evidence="1">
    <location>
        <begin position="386"/>
        <end position="409"/>
    </location>
</feature>
<feature type="transmembrane region" description="Helical" evidence="1">
    <location>
        <begin position="79"/>
        <end position="99"/>
    </location>
</feature>
<protein>
    <recommendedName>
        <fullName evidence="4">MFS transporter</fullName>
    </recommendedName>
</protein>
<evidence type="ECO:0000313" key="3">
    <source>
        <dbReference type="Proteomes" id="UP000267469"/>
    </source>
</evidence>
<evidence type="ECO:0000256" key="1">
    <source>
        <dbReference type="SAM" id="Phobius"/>
    </source>
</evidence>
<keyword evidence="1" id="KW-1133">Transmembrane helix</keyword>
<dbReference type="InterPro" id="IPR036259">
    <property type="entry name" value="MFS_trans_sf"/>
</dbReference>
<accession>A0A3N0EGX8</accession>
<feature type="transmembrane region" description="Helical" evidence="1">
    <location>
        <begin position="10"/>
        <end position="29"/>
    </location>
</feature>
<dbReference type="Pfam" id="PF18943">
    <property type="entry name" value="DUF5690"/>
    <property type="match status" value="1"/>
</dbReference>
<keyword evidence="1" id="KW-0472">Membrane</keyword>